<dbReference type="Proteomes" id="UP000028640">
    <property type="component" value="Unassembled WGS sequence"/>
</dbReference>
<dbReference type="InterPro" id="IPR036291">
    <property type="entry name" value="NAD(P)-bd_dom_sf"/>
</dbReference>
<accession>A0A085G252</accession>
<dbReference type="EMBL" id="JMPJ01000073">
    <property type="protein sequence ID" value="KFC77797.1"/>
    <property type="molecule type" value="Genomic_DNA"/>
</dbReference>
<sequence length="212" mass="22617">MKIGIIGAGFVGRAISKLALKAGHQVMLSNSRDPKTLFTLTRTTQCQAGTPQQAAEFGDIVVIAIPLEAYRSVPAAPLVGKVVIDANNYYPDRDGRIPELDQHQTTTSEMLAKHLPESRIIKAFNAIRMDDLLNDGLPASAAERRALPIAGDDAQGKAIVTALLDEFGFDVVDAGGLAEGWRFEAGTPVYCVPLNQEQLKAGLQATAANHLA</sequence>
<dbReference type="GO" id="GO:0016491">
    <property type="term" value="F:oxidoreductase activity"/>
    <property type="evidence" value="ECO:0007669"/>
    <property type="project" value="UniProtKB-KW"/>
</dbReference>
<dbReference type="PANTHER" id="PTHR14239:SF10">
    <property type="entry name" value="REDUCTASE"/>
    <property type="match status" value="1"/>
</dbReference>
<dbReference type="GeneID" id="78382481"/>
<dbReference type="InterPro" id="IPR051267">
    <property type="entry name" value="STEAP_metalloreductase"/>
</dbReference>
<evidence type="ECO:0000259" key="2">
    <source>
        <dbReference type="Pfam" id="PF03807"/>
    </source>
</evidence>
<dbReference type="AlphaFoldDB" id="A0A085G252"/>
<keyword evidence="1 3" id="KW-0560">Oxidoreductase</keyword>
<dbReference type="EC" id="1.-.-.-" evidence="3"/>
<keyword evidence="4" id="KW-1185">Reference proteome</keyword>
<gene>
    <name evidence="3" type="ORF">GEAM_4134</name>
</gene>
<dbReference type="InterPro" id="IPR028939">
    <property type="entry name" value="P5C_Rdtase_cat_N"/>
</dbReference>
<evidence type="ECO:0000256" key="1">
    <source>
        <dbReference type="ARBA" id="ARBA00023002"/>
    </source>
</evidence>
<evidence type="ECO:0000313" key="4">
    <source>
        <dbReference type="Proteomes" id="UP000028640"/>
    </source>
</evidence>
<dbReference type="OrthoDB" id="1523398at2"/>
<dbReference type="eggNOG" id="COG2085">
    <property type="taxonomic scope" value="Bacteria"/>
</dbReference>
<feature type="domain" description="Pyrroline-5-carboxylate reductase catalytic N-terminal" evidence="2">
    <location>
        <begin position="2"/>
        <end position="89"/>
    </location>
</feature>
<reference evidence="3 4" key="1">
    <citation type="submission" date="2014-05" db="EMBL/GenBank/DDBJ databases">
        <title>ATOL: Assembling a taxonomically balanced genome-scale reconstruction of the evolutionary history of the Enterobacteriaceae.</title>
        <authorList>
            <person name="Plunkett G.III."/>
            <person name="Neeno-Eckwall E.C."/>
            <person name="Glasner J.D."/>
            <person name="Perna N.T."/>
        </authorList>
    </citation>
    <scope>NUCLEOTIDE SEQUENCE [LARGE SCALE GENOMIC DNA]</scope>
    <source>
        <strain evidence="3 4">ATCC 33852</strain>
    </source>
</reference>
<dbReference type="SUPFAM" id="SSF51735">
    <property type="entry name" value="NAD(P)-binding Rossmann-fold domains"/>
    <property type="match status" value="1"/>
</dbReference>
<proteinExistence type="predicted"/>
<dbReference type="Gene3D" id="3.40.50.720">
    <property type="entry name" value="NAD(P)-binding Rossmann-like Domain"/>
    <property type="match status" value="1"/>
</dbReference>
<name>A0A085G252_EWIA3</name>
<protein>
    <submittedName>
        <fullName evidence="3">Coenzyme F420-dependent NADP oxidoreductase</fullName>
        <ecNumber evidence="3">1.-.-.-</ecNumber>
    </submittedName>
</protein>
<evidence type="ECO:0000313" key="3">
    <source>
        <dbReference type="EMBL" id="KFC77797.1"/>
    </source>
</evidence>
<comment type="caution">
    <text evidence="3">The sequence shown here is derived from an EMBL/GenBank/DDBJ whole genome shotgun (WGS) entry which is preliminary data.</text>
</comment>
<dbReference type="RefSeq" id="WP_034795523.1">
    <property type="nucleotide sequence ID" value="NZ_JMPJ01000073.1"/>
</dbReference>
<dbReference type="PANTHER" id="PTHR14239">
    <property type="entry name" value="DUDULIN-RELATED"/>
    <property type="match status" value="1"/>
</dbReference>
<organism evidence="3 4">
    <name type="scientific">Ewingella americana (strain ATCC 33852 / DSM 4580 / CCUG 14506 / JCM 5911 / LMG 7869 / NCTC 12157 / CDC 1468-78)</name>
    <dbReference type="NCBI Taxonomy" id="910964"/>
    <lineage>
        <taxon>Bacteria</taxon>
        <taxon>Pseudomonadati</taxon>
        <taxon>Pseudomonadota</taxon>
        <taxon>Gammaproteobacteria</taxon>
        <taxon>Enterobacterales</taxon>
        <taxon>Yersiniaceae</taxon>
        <taxon>Ewingella</taxon>
    </lineage>
</organism>
<dbReference type="Pfam" id="PF03807">
    <property type="entry name" value="F420_oxidored"/>
    <property type="match status" value="1"/>
</dbReference>